<evidence type="ECO:0000313" key="2">
    <source>
        <dbReference type="EMBL" id="MCO5725738.1"/>
    </source>
</evidence>
<dbReference type="SUPFAM" id="SSF111369">
    <property type="entry name" value="HlyD-like secretion proteins"/>
    <property type="match status" value="1"/>
</dbReference>
<protein>
    <submittedName>
        <fullName evidence="2">HlyD family efflux transporter periplasmic adaptor subunit</fullName>
    </submittedName>
</protein>
<sequence>MRKIILYLLGVLLLALAGWVSYRLLTQEKEKRPAPVRQIKTVFTDTVRNGSVPIRVRANGNLLAKERVALFAEVQGIFQNSSHPFKDGQAYRKGEVLLRIDATEYRAAVQSAKSNLYNLLTAAMPDLRLDYPEIYPKWQGYLDAFDITQPTPELPEMDSDKERYFINGRNIVTTYYNVRNLEQRLDKYYIRAPFSGVLTDAQVTEGTLVRSGQSLGIFINPSIYELEVSVNKTYSDFLQIGKKVRLRNLEGTQEYQGVVSRINAAVNPQTQTVSVFIDVADPALKEGMYLEAIIEGRAEENAIEVPRQLLTEQGELYILRDSILDLMPVDPVFFTDKTVILKGLKNGTVYLSRPVPGAYPGMLVSAYRDTGNTEAPVQNLQNP</sequence>
<dbReference type="Gene3D" id="2.40.50.100">
    <property type="match status" value="2"/>
</dbReference>
<dbReference type="EMBL" id="JAMXIB010000012">
    <property type="protein sequence ID" value="MCO5725738.1"/>
    <property type="molecule type" value="Genomic_DNA"/>
</dbReference>
<organism evidence="2 3">
    <name type="scientific">Robiginitalea marina</name>
    <dbReference type="NCBI Taxonomy" id="2954105"/>
    <lineage>
        <taxon>Bacteria</taxon>
        <taxon>Pseudomonadati</taxon>
        <taxon>Bacteroidota</taxon>
        <taxon>Flavobacteriia</taxon>
        <taxon>Flavobacteriales</taxon>
        <taxon>Flavobacteriaceae</taxon>
        <taxon>Robiginitalea</taxon>
    </lineage>
</organism>
<proteinExistence type="predicted"/>
<name>A0ABT1B296_9FLAO</name>
<evidence type="ECO:0000313" key="3">
    <source>
        <dbReference type="Proteomes" id="UP001206312"/>
    </source>
</evidence>
<dbReference type="Gene3D" id="2.40.30.170">
    <property type="match status" value="1"/>
</dbReference>
<dbReference type="RefSeq" id="WP_252742109.1">
    <property type="nucleotide sequence ID" value="NZ_JAMXIB010000012.1"/>
</dbReference>
<comment type="caution">
    <text evidence="2">The sequence shown here is derived from an EMBL/GenBank/DDBJ whole genome shotgun (WGS) entry which is preliminary data.</text>
</comment>
<keyword evidence="3" id="KW-1185">Reference proteome</keyword>
<reference evidence="2 3" key="1">
    <citation type="submission" date="2022-06" db="EMBL/GenBank/DDBJ databases">
        <authorList>
            <person name="Xuan X."/>
        </authorList>
    </citation>
    <scope>NUCLEOTIDE SEQUENCE [LARGE SCALE GENOMIC DNA]</scope>
    <source>
        <strain evidence="2 3">2V75</strain>
    </source>
</reference>
<evidence type="ECO:0000259" key="1">
    <source>
        <dbReference type="Pfam" id="PF25917"/>
    </source>
</evidence>
<dbReference type="Proteomes" id="UP001206312">
    <property type="component" value="Unassembled WGS sequence"/>
</dbReference>
<dbReference type="PANTHER" id="PTHR30469">
    <property type="entry name" value="MULTIDRUG RESISTANCE PROTEIN MDTA"/>
    <property type="match status" value="1"/>
</dbReference>
<accession>A0ABT1B296</accession>
<feature type="domain" description="Multidrug resistance protein MdtA-like barrel-sandwich hybrid" evidence="1">
    <location>
        <begin position="68"/>
        <end position="217"/>
    </location>
</feature>
<dbReference type="Pfam" id="PF25917">
    <property type="entry name" value="BSH_RND"/>
    <property type="match status" value="1"/>
</dbReference>
<gene>
    <name evidence="2" type="ORF">NG653_12795</name>
</gene>
<dbReference type="InterPro" id="IPR058625">
    <property type="entry name" value="MdtA-like_BSH"/>
</dbReference>
<dbReference type="Gene3D" id="1.10.287.470">
    <property type="entry name" value="Helix hairpin bin"/>
    <property type="match status" value="2"/>
</dbReference>
<dbReference type="PANTHER" id="PTHR30469:SF15">
    <property type="entry name" value="HLYD FAMILY OF SECRETION PROTEINS"/>
    <property type="match status" value="1"/>
</dbReference>